<protein>
    <recommendedName>
        <fullName evidence="2">site-specific DNA-methyltransferase (adenine-specific)</fullName>
        <ecNumber evidence="2">2.1.1.72</ecNumber>
    </recommendedName>
</protein>
<evidence type="ECO:0000256" key="4">
    <source>
        <dbReference type="ARBA" id="ARBA00022679"/>
    </source>
</evidence>
<proteinExistence type="inferred from homology"/>
<dbReference type="SUPFAM" id="SSF53335">
    <property type="entry name" value="S-adenosyl-L-methionine-dependent methyltransferases"/>
    <property type="match status" value="1"/>
</dbReference>
<dbReference type="GO" id="GO:0009007">
    <property type="term" value="F:site-specific DNA-methyltransferase (adenine-specific) activity"/>
    <property type="evidence" value="ECO:0007669"/>
    <property type="project" value="UniProtKB-EC"/>
</dbReference>
<dbReference type="PRINTS" id="PR00507">
    <property type="entry name" value="N12N6MTFRASE"/>
</dbReference>
<dbReference type="RefSeq" id="WP_310114637.1">
    <property type="nucleotide sequence ID" value="NZ_JAVDTN010000026.1"/>
</dbReference>
<dbReference type="PANTHER" id="PTHR33841">
    <property type="entry name" value="DNA METHYLTRANSFERASE YEEA-RELATED"/>
    <property type="match status" value="1"/>
</dbReference>
<dbReference type="InterPro" id="IPR029063">
    <property type="entry name" value="SAM-dependent_MTases_sf"/>
</dbReference>
<dbReference type="GO" id="GO:0032259">
    <property type="term" value="P:methylation"/>
    <property type="evidence" value="ECO:0007669"/>
    <property type="project" value="UniProtKB-KW"/>
</dbReference>
<accession>A0AAW8NFF5</accession>
<evidence type="ECO:0000259" key="7">
    <source>
        <dbReference type="Pfam" id="PF07669"/>
    </source>
</evidence>
<comment type="similarity">
    <text evidence="1">Belongs to the N(4)/N(6)-methyltransferase family.</text>
</comment>
<reference evidence="8" key="1">
    <citation type="submission" date="2023-07" db="EMBL/GenBank/DDBJ databases">
        <title>Sorghum-associated microbial communities from plants grown in Nebraska, USA.</title>
        <authorList>
            <person name="Schachtman D."/>
        </authorList>
    </citation>
    <scope>NUCLEOTIDE SEQUENCE</scope>
    <source>
        <strain evidence="8">BE261</strain>
    </source>
</reference>
<keyword evidence="5" id="KW-0949">S-adenosyl-L-methionine</keyword>
<evidence type="ECO:0000313" key="9">
    <source>
        <dbReference type="Proteomes" id="UP001262032"/>
    </source>
</evidence>
<dbReference type="Gene3D" id="3.40.50.150">
    <property type="entry name" value="Vaccinia Virus protein VP39"/>
    <property type="match status" value="1"/>
</dbReference>
<gene>
    <name evidence="8" type="ORF">J2X12_004131</name>
</gene>
<dbReference type="PROSITE" id="PS00092">
    <property type="entry name" value="N6_MTASE"/>
    <property type="match status" value="1"/>
</dbReference>
<evidence type="ECO:0000256" key="6">
    <source>
        <dbReference type="ARBA" id="ARBA00047942"/>
    </source>
</evidence>
<dbReference type="Pfam" id="PF07669">
    <property type="entry name" value="Eco57I"/>
    <property type="match status" value="1"/>
</dbReference>
<dbReference type="GO" id="GO:0006304">
    <property type="term" value="P:DNA modification"/>
    <property type="evidence" value="ECO:0007669"/>
    <property type="project" value="InterPro"/>
</dbReference>
<name>A0AAW8NFF5_PSEOX</name>
<keyword evidence="4" id="KW-0808">Transferase</keyword>
<dbReference type="InterPro" id="IPR011639">
    <property type="entry name" value="MethylTrfase_TaqI-like_dom"/>
</dbReference>
<feature type="domain" description="Type II methyltransferase M.TaqI-like" evidence="7">
    <location>
        <begin position="515"/>
        <end position="682"/>
    </location>
</feature>
<evidence type="ECO:0000256" key="2">
    <source>
        <dbReference type="ARBA" id="ARBA00011900"/>
    </source>
</evidence>
<organism evidence="8 9">
    <name type="scientific">Pseudarthrobacter oxydans</name>
    <name type="common">Arthrobacter oxydans</name>
    <dbReference type="NCBI Taxonomy" id="1671"/>
    <lineage>
        <taxon>Bacteria</taxon>
        <taxon>Bacillati</taxon>
        <taxon>Actinomycetota</taxon>
        <taxon>Actinomycetes</taxon>
        <taxon>Micrococcales</taxon>
        <taxon>Micrococcaceae</taxon>
        <taxon>Pseudarthrobacter</taxon>
    </lineage>
</organism>
<dbReference type="GO" id="GO:0003676">
    <property type="term" value="F:nucleic acid binding"/>
    <property type="evidence" value="ECO:0007669"/>
    <property type="project" value="InterPro"/>
</dbReference>
<sequence>MASLFGKKKLEALAAEITTEEIQDKLEIVRQWHQDYHHGSLKADKETSREQQYNQDFFMKILGYKEKPATPYTFEPKATTLKKQLPDAVISFTDTAAEIENISAVIELKGASIELDKPQRRDGNMSPVQQAFKYKSQYRSCPFVIVSNFYEFRLYNDHQLDFEVWTLDDLVNPAYDYRAFKTFYGLLRRDRLTVAVGKSPTELLLSEFRVEQDAIGKEFYGKYKDARLELLRDIYRRNEDLRSNFDLAIQKGQKLIDRLVFTFFAEDKGLLPENILLGVQKDAATSSVASLWDMLKTLFAGIDAGSDKLGIPVGYNGGLFAYDAELNAMSISDDVLTSVLALGGYDFDEDLSVNILGHIFEQSISDLEEIRRKVDDKHIPDALDDLRAKSNKRKSDGVFYTPDYIVRYIVDSTLGTYLRSIEEKLMVKYQLASKRKDATYEAAEANMYREYQLALQTVHVIDPACGSGAFLVYALDFLLAENKRVAAILEANSSIDDFTASVFSDESIIDLVLRQNLFGVDINDESVEITKLSLWLKTARPGQKLTALDANIKCGNSLIDGELVDPKKAFNYRQQFKKPFEGGGFNVVVGNPPYVSAMEMSRSMPDSQRTYLKKNYDTSVGAVDLYIYFFELGIKLLRPGGALGFITPNRYLSASYGAKLREWLISNVHFRTLIDYSDKNVFEDASTYPVITILDKVKPGEDEVYEVEAGRIDEDTRQPVVDQYSSELLTKLTENILGFLLNDGIDIAAKVFDKGVPLANAGKINATSTAGEADLYSAHINSDGQGLKIINTGTIDPYVSMWGLKRFKDKGVDYMQPYLDIHHKDVSVARRDLYKSNKIIIAKIGLLCEAYYDANGEYASINTNCVHSFTKDFPAEYVQAWLSSSLYNYVFETLFDGLRMSGGYLLYSSPNLRNTPIPKAPEADRLEIVGWAKTVIQKRQEQAALEDKFKRFVLNEAGLSAWPRKLNRWWEVDFFDFVKGLKYQGSLKEKESLSEYFDEYKATVADHIMHIDNAARRIDKRFYELNELTEAEIAKVEAAKVTW</sequence>
<comment type="catalytic activity">
    <reaction evidence="6">
        <text>a 2'-deoxyadenosine in DNA + S-adenosyl-L-methionine = an N(6)-methyl-2'-deoxyadenosine in DNA + S-adenosyl-L-homocysteine + H(+)</text>
        <dbReference type="Rhea" id="RHEA:15197"/>
        <dbReference type="Rhea" id="RHEA-COMP:12418"/>
        <dbReference type="Rhea" id="RHEA-COMP:12419"/>
        <dbReference type="ChEBI" id="CHEBI:15378"/>
        <dbReference type="ChEBI" id="CHEBI:57856"/>
        <dbReference type="ChEBI" id="CHEBI:59789"/>
        <dbReference type="ChEBI" id="CHEBI:90615"/>
        <dbReference type="ChEBI" id="CHEBI:90616"/>
        <dbReference type="EC" id="2.1.1.72"/>
    </reaction>
</comment>
<dbReference type="GeneID" id="97424546"/>
<keyword evidence="3 8" id="KW-0489">Methyltransferase</keyword>
<evidence type="ECO:0000313" key="8">
    <source>
        <dbReference type="EMBL" id="MDR7166077.1"/>
    </source>
</evidence>
<evidence type="ECO:0000256" key="1">
    <source>
        <dbReference type="ARBA" id="ARBA00006594"/>
    </source>
</evidence>
<evidence type="ECO:0000256" key="3">
    <source>
        <dbReference type="ARBA" id="ARBA00022603"/>
    </source>
</evidence>
<dbReference type="InterPro" id="IPR050953">
    <property type="entry name" value="N4_N6_ade-DNA_methylase"/>
</dbReference>
<dbReference type="Proteomes" id="UP001262032">
    <property type="component" value="Unassembled WGS sequence"/>
</dbReference>
<dbReference type="AlphaFoldDB" id="A0AAW8NFF5"/>
<dbReference type="InterPro" id="IPR002052">
    <property type="entry name" value="DNA_methylase_N6_adenine_CS"/>
</dbReference>
<dbReference type="EC" id="2.1.1.72" evidence="2"/>
<dbReference type="EMBL" id="JAVDWN010000026">
    <property type="protein sequence ID" value="MDR7166077.1"/>
    <property type="molecule type" value="Genomic_DNA"/>
</dbReference>
<evidence type="ECO:0000256" key="5">
    <source>
        <dbReference type="ARBA" id="ARBA00022691"/>
    </source>
</evidence>
<dbReference type="PANTHER" id="PTHR33841:SF5">
    <property type="entry name" value="DNA METHYLASE (MODIFICATION METHYLASE) (METHYLTRANSFERASE)-RELATED"/>
    <property type="match status" value="1"/>
</dbReference>
<comment type="caution">
    <text evidence="8">The sequence shown here is derived from an EMBL/GenBank/DDBJ whole genome shotgun (WGS) entry which is preliminary data.</text>
</comment>